<reference evidence="2 3" key="1">
    <citation type="submission" date="2021-05" db="EMBL/GenBank/DDBJ databases">
        <title>A Polyphasic approach of four new species of the genus Ohtaekwangia: Ohtaekwangia histidinii sp. nov., Ohtaekwangia cretensis sp. nov., Ohtaekwangia indiensis sp. nov., Ohtaekwangia reichenbachii sp. nov. from diverse environment.</title>
        <authorList>
            <person name="Octaviana S."/>
        </authorList>
    </citation>
    <scope>NUCLEOTIDE SEQUENCE [LARGE SCALE GENOMIC DNA]</scope>
    <source>
        <strain evidence="2 3">PWU20</strain>
    </source>
</reference>
<protein>
    <recommendedName>
        <fullName evidence="1">HTH araC/xylS-type domain-containing protein</fullName>
    </recommendedName>
</protein>
<dbReference type="InterPro" id="IPR018060">
    <property type="entry name" value="HTH_AraC"/>
</dbReference>
<evidence type="ECO:0000313" key="2">
    <source>
        <dbReference type="EMBL" id="MBT1704116.1"/>
    </source>
</evidence>
<accession>A0ABS5VVU5</accession>
<comment type="caution">
    <text evidence="2">The sequence shown here is derived from an EMBL/GenBank/DDBJ whole genome shotgun (WGS) entry which is preliminary data.</text>
</comment>
<sequence length="264" mass="30316">MKKVIFESESVAFLKLAYPQADLRWLVEYYFEVDNGEKPTEILGLPSVNTLLAFHLRQPGASINERTGTTIRLPQIALLGNTTDAFTGLYPRSSKIFYVKLKANARSLIFNYPAAEVLNNQIDISHKLKGFSSDQFLTLATFQERVWTIENYLKKFCLSNIFTYKQKQVATMINQLSNSAYTEPESIERLCARNNITYASARRYFLEELGVSPKFYQKALRFKSALKSYKVQGYKFNAFDFGYTDFSHFCKDAKDLSGRQPSLL</sequence>
<dbReference type="EMBL" id="JAHESD010000025">
    <property type="protein sequence ID" value="MBT1704116.1"/>
    <property type="molecule type" value="Genomic_DNA"/>
</dbReference>
<organism evidence="2 3">
    <name type="scientific">Chryseosolibacter indicus</name>
    <dbReference type="NCBI Taxonomy" id="2782351"/>
    <lineage>
        <taxon>Bacteria</taxon>
        <taxon>Pseudomonadati</taxon>
        <taxon>Bacteroidota</taxon>
        <taxon>Cytophagia</taxon>
        <taxon>Cytophagales</taxon>
        <taxon>Chryseotaleaceae</taxon>
        <taxon>Chryseosolibacter</taxon>
    </lineage>
</organism>
<dbReference type="PROSITE" id="PS01124">
    <property type="entry name" value="HTH_ARAC_FAMILY_2"/>
    <property type="match status" value="1"/>
</dbReference>
<evidence type="ECO:0000313" key="3">
    <source>
        <dbReference type="Proteomes" id="UP000772618"/>
    </source>
</evidence>
<dbReference type="RefSeq" id="WP_254154077.1">
    <property type="nucleotide sequence ID" value="NZ_JAHESD010000025.1"/>
</dbReference>
<proteinExistence type="predicted"/>
<evidence type="ECO:0000259" key="1">
    <source>
        <dbReference type="PROSITE" id="PS01124"/>
    </source>
</evidence>
<name>A0ABS5VVU5_9BACT</name>
<dbReference type="Gene3D" id="1.10.10.60">
    <property type="entry name" value="Homeodomain-like"/>
    <property type="match status" value="1"/>
</dbReference>
<gene>
    <name evidence="2" type="ORF">KK060_12555</name>
</gene>
<dbReference type="Proteomes" id="UP000772618">
    <property type="component" value="Unassembled WGS sequence"/>
</dbReference>
<feature type="domain" description="HTH araC/xylS-type" evidence="1">
    <location>
        <begin position="166"/>
        <end position="264"/>
    </location>
</feature>
<keyword evidence="3" id="KW-1185">Reference proteome</keyword>